<evidence type="ECO:0000256" key="6">
    <source>
        <dbReference type="ARBA" id="ARBA00023136"/>
    </source>
</evidence>
<dbReference type="EMBL" id="LGFU01000001">
    <property type="protein sequence ID" value="KUK47118.1"/>
    <property type="molecule type" value="Genomic_DNA"/>
</dbReference>
<dbReference type="GO" id="GO:0020037">
    <property type="term" value="F:heme binding"/>
    <property type="evidence" value="ECO:0007669"/>
    <property type="project" value="TreeGrafter"/>
</dbReference>
<dbReference type="InterPro" id="IPR013130">
    <property type="entry name" value="Fe3_Rdtase_TM_dom"/>
</dbReference>
<dbReference type="PANTHER" id="PTHR36964:SF1">
    <property type="entry name" value="PROTEIN-METHIONINE-SULFOXIDE REDUCTASE HEME-BINDING SUBUNIT MSRQ"/>
    <property type="match status" value="1"/>
</dbReference>
<keyword evidence="3 7" id="KW-0812">Transmembrane</keyword>
<protein>
    <submittedName>
        <fullName evidence="9">Sulfoxide reductase heme-binding subunit YedZ</fullName>
    </submittedName>
</protein>
<dbReference type="GO" id="GO:0016679">
    <property type="term" value="F:oxidoreductase activity, acting on diphenols and related substances as donors"/>
    <property type="evidence" value="ECO:0007669"/>
    <property type="project" value="TreeGrafter"/>
</dbReference>
<gene>
    <name evidence="9" type="ORF">XD73_0064</name>
</gene>
<evidence type="ECO:0000313" key="9">
    <source>
        <dbReference type="EMBL" id="KUK47118.1"/>
    </source>
</evidence>
<feature type="transmembrane region" description="Helical" evidence="7">
    <location>
        <begin position="114"/>
        <end position="135"/>
    </location>
</feature>
<feature type="domain" description="Ferric oxidoreductase" evidence="8">
    <location>
        <begin position="44"/>
        <end position="156"/>
    </location>
</feature>
<sequence>MKRPSKIKLIAWVASILPAGWFIINYALGAYNPYPTLFLTQFAGKTAIVFLLLSLACTPLRNIFSCSSLNQPRKVFGLASFYYALAHALTFLVLDYHLKWNWLLPEFQNKPYLLLGLAALLLLLVLALTSIRSFQKRTADLWIKIHRWVYPTTLLVLIHQYFAIKGDKRTAILYLVIFGILMILRVPFIKSKVRIKREDSFQKINRWLLS</sequence>
<evidence type="ECO:0000256" key="5">
    <source>
        <dbReference type="ARBA" id="ARBA00023004"/>
    </source>
</evidence>
<accession>A0A101FZE7</accession>
<evidence type="ECO:0000256" key="3">
    <source>
        <dbReference type="ARBA" id="ARBA00022692"/>
    </source>
</evidence>
<evidence type="ECO:0000256" key="4">
    <source>
        <dbReference type="ARBA" id="ARBA00022989"/>
    </source>
</evidence>
<dbReference type="InterPro" id="IPR022837">
    <property type="entry name" value="MsrQ-like"/>
</dbReference>
<evidence type="ECO:0000256" key="1">
    <source>
        <dbReference type="ARBA" id="ARBA00004141"/>
    </source>
</evidence>
<evidence type="ECO:0000256" key="7">
    <source>
        <dbReference type="SAM" id="Phobius"/>
    </source>
</evidence>
<proteinExistence type="predicted"/>
<comment type="subcellular location">
    <subcellularLocation>
        <location evidence="1">Membrane</location>
        <topology evidence="1">Multi-pass membrane protein</topology>
    </subcellularLocation>
</comment>
<dbReference type="Proteomes" id="UP000064249">
    <property type="component" value="Unassembled WGS sequence"/>
</dbReference>
<reference evidence="9 10" key="1">
    <citation type="journal article" date="2015" name="MBio">
        <title>Genome-Resolved Metagenomic Analysis Reveals Roles for Candidate Phyla and Other Microbial Community Members in Biogeochemical Transformations in Oil Reservoirs.</title>
        <authorList>
            <person name="Hu P."/>
            <person name="Tom L."/>
            <person name="Singh A."/>
            <person name="Thomas B.C."/>
            <person name="Baker B.J."/>
            <person name="Piceno Y.M."/>
            <person name="Andersen G.L."/>
            <person name="Banfield J.F."/>
        </authorList>
    </citation>
    <scope>NUCLEOTIDE SEQUENCE [LARGE SCALE GENOMIC DNA]</scope>
    <source>
        <strain evidence="9">46_16</strain>
    </source>
</reference>
<name>A0A101FZE7_9CHLR</name>
<evidence type="ECO:0000313" key="10">
    <source>
        <dbReference type="Proteomes" id="UP000064249"/>
    </source>
</evidence>
<dbReference type="AlphaFoldDB" id="A0A101FZE7"/>
<evidence type="ECO:0000256" key="2">
    <source>
        <dbReference type="ARBA" id="ARBA00022448"/>
    </source>
</evidence>
<dbReference type="PANTHER" id="PTHR36964">
    <property type="entry name" value="PROTEIN-METHIONINE-SULFOXIDE REDUCTASE HEME-BINDING SUBUNIT MSRQ"/>
    <property type="match status" value="1"/>
</dbReference>
<feature type="transmembrane region" description="Helical" evidence="7">
    <location>
        <begin position="9"/>
        <end position="28"/>
    </location>
</feature>
<dbReference type="GO" id="GO:0010181">
    <property type="term" value="F:FMN binding"/>
    <property type="evidence" value="ECO:0007669"/>
    <property type="project" value="TreeGrafter"/>
</dbReference>
<keyword evidence="6 7" id="KW-0472">Membrane</keyword>
<feature type="transmembrane region" description="Helical" evidence="7">
    <location>
        <begin position="147"/>
        <end position="164"/>
    </location>
</feature>
<evidence type="ECO:0000259" key="8">
    <source>
        <dbReference type="Pfam" id="PF01794"/>
    </source>
</evidence>
<keyword evidence="2" id="KW-0813">Transport</keyword>
<feature type="transmembrane region" description="Helical" evidence="7">
    <location>
        <begin position="170"/>
        <end position="188"/>
    </location>
</feature>
<keyword evidence="4 7" id="KW-1133">Transmembrane helix</keyword>
<dbReference type="GO" id="GO:0005886">
    <property type="term" value="C:plasma membrane"/>
    <property type="evidence" value="ECO:0007669"/>
    <property type="project" value="TreeGrafter"/>
</dbReference>
<dbReference type="Pfam" id="PF01794">
    <property type="entry name" value="Ferric_reduct"/>
    <property type="match status" value="1"/>
</dbReference>
<feature type="transmembrane region" description="Helical" evidence="7">
    <location>
        <begin position="75"/>
        <end position="94"/>
    </location>
</feature>
<organism evidence="9 10">
    <name type="scientific">Anaerolinea thermophila</name>
    <dbReference type="NCBI Taxonomy" id="167964"/>
    <lineage>
        <taxon>Bacteria</taxon>
        <taxon>Bacillati</taxon>
        <taxon>Chloroflexota</taxon>
        <taxon>Anaerolineae</taxon>
        <taxon>Anaerolineales</taxon>
        <taxon>Anaerolineaceae</taxon>
        <taxon>Anaerolinea</taxon>
    </lineage>
</organism>
<comment type="caution">
    <text evidence="9">The sequence shown here is derived from an EMBL/GenBank/DDBJ whole genome shotgun (WGS) entry which is preliminary data.</text>
</comment>
<keyword evidence="5" id="KW-0408">Iron</keyword>